<sequence>MRLLCGLCRWSWSGRRTSKPLPAPPKQTAIEKAETVKAMETIPQTPVRGNPGYEPDCLIDIEAAFHPSAADTISLFFSHVQYAEIFADYLKSTSTRNRVWWHFAYERDAQNKKHIKLIIGDPMADVFLPGSSETILKFSTDEDAKAWETLVGLWKYASHLPSNERQLISTAMKGGEFRREFQVPLRELPSPSQRIPKTPWSASVLQGA</sequence>
<dbReference type="Proteomes" id="UP001172101">
    <property type="component" value="Unassembled WGS sequence"/>
</dbReference>
<proteinExistence type="predicted"/>
<reference evidence="1" key="1">
    <citation type="submission" date="2023-06" db="EMBL/GenBank/DDBJ databases">
        <title>Genome-scale phylogeny and comparative genomics of the fungal order Sordariales.</title>
        <authorList>
            <consortium name="Lawrence Berkeley National Laboratory"/>
            <person name="Hensen N."/>
            <person name="Bonometti L."/>
            <person name="Westerberg I."/>
            <person name="Brannstrom I.O."/>
            <person name="Guillou S."/>
            <person name="Cros-Aarteil S."/>
            <person name="Calhoun S."/>
            <person name="Haridas S."/>
            <person name="Kuo A."/>
            <person name="Mondo S."/>
            <person name="Pangilinan J."/>
            <person name="Riley R."/>
            <person name="LaButti K."/>
            <person name="Andreopoulos B."/>
            <person name="Lipzen A."/>
            <person name="Chen C."/>
            <person name="Yanf M."/>
            <person name="Daum C."/>
            <person name="Ng V."/>
            <person name="Clum A."/>
            <person name="Steindorff A."/>
            <person name="Ohm R."/>
            <person name="Martin F."/>
            <person name="Silar P."/>
            <person name="Natvig D."/>
            <person name="Lalanne C."/>
            <person name="Gautier V."/>
            <person name="Ament-velasquez S.L."/>
            <person name="Kruys A."/>
            <person name="Hutchinson M.I."/>
            <person name="Powell A.J."/>
            <person name="Barry K."/>
            <person name="Miller A.N."/>
            <person name="Grigoriev I.V."/>
            <person name="Debuchy R."/>
            <person name="Gladieux P."/>
            <person name="Thoren M.H."/>
            <person name="Johannesson H."/>
        </authorList>
    </citation>
    <scope>NUCLEOTIDE SEQUENCE</scope>
    <source>
        <strain evidence="1">SMH2392-1A</strain>
    </source>
</reference>
<dbReference type="EMBL" id="JAUIRO010000007">
    <property type="protein sequence ID" value="KAK0707098.1"/>
    <property type="molecule type" value="Genomic_DNA"/>
</dbReference>
<organism evidence="1 2">
    <name type="scientific">Lasiosphaeria miniovina</name>
    <dbReference type="NCBI Taxonomy" id="1954250"/>
    <lineage>
        <taxon>Eukaryota</taxon>
        <taxon>Fungi</taxon>
        <taxon>Dikarya</taxon>
        <taxon>Ascomycota</taxon>
        <taxon>Pezizomycotina</taxon>
        <taxon>Sordariomycetes</taxon>
        <taxon>Sordariomycetidae</taxon>
        <taxon>Sordariales</taxon>
        <taxon>Lasiosphaeriaceae</taxon>
        <taxon>Lasiosphaeria</taxon>
    </lineage>
</organism>
<keyword evidence="2" id="KW-1185">Reference proteome</keyword>
<dbReference type="AlphaFoldDB" id="A0AA40A0P1"/>
<evidence type="ECO:0000313" key="1">
    <source>
        <dbReference type="EMBL" id="KAK0707098.1"/>
    </source>
</evidence>
<evidence type="ECO:0000313" key="2">
    <source>
        <dbReference type="Proteomes" id="UP001172101"/>
    </source>
</evidence>
<name>A0AA40A0P1_9PEZI</name>
<dbReference type="GeneID" id="85326213"/>
<dbReference type="RefSeq" id="XP_060292192.1">
    <property type="nucleotide sequence ID" value="XM_060442943.1"/>
</dbReference>
<comment type="caution">
    <text evidence="1">The sequence shown here is derived from an EMBL/GenBank/DDBJ whole genome shotgun (WGS) entry which is preliminary data.</text>
</comment>
<gene>
    <name evidence="1" type="ORF">B0T26DRAFT_729107</name>
</gene>
<protein>
    <submittedName>
        <fullName evidence="1">Uncharacterized protein</fullName>
    </submittedName>
</protein>
<accession>A0AA40A0P1</accession>